<comment type="caution">
    <text evidence="2">The sequence shown here is derived from an EMBL/GenBank/DDBJ whole genome shotgun (WGS) entry which is preliminary data.</text>
</comment>
<keyword evidence="1" id="KW-0963">Cytoplasm</keyword>
<dbReference type="InterPro" id="IPR016979">
    <property type="entry name" value="DUF2129"/>
</dbReference>
<gene>
    <name evidence="2" type="ORF">B8A44_04820</name>
</gene>
<name>A0A328KA47_9LACT</name>
<sequence>MEMMQTLVQHRIGLVIWLYTPKYVNKLKNFGLLHYVSRKLNYAVLYVDEQEVEKTMNQLQSLHFVREIERSYQTEMPYTYDGLLEELDKQAQAVNKEKEEQSIGLFTRL</sequence>
<accession>A0A328KA47</accession>
<organism evidence="2 3">
    <name type="scientific">Dolosigranulum pigrum</name>
    <dbReference type="NCBI Taxonomy" id="29394"/>
    <lineage>
        <taxon>Bacteria</taxon>
        <taxon>Bacillati</taxon>
        <taxon>Bacillota</taxon>
        <taxon>Bacilli</taxon>
        <taxon>Lactobacillales</taxon>
        <taxon>Carnobacteriaceae</taxon>
        <taxon>Dolosigranulum</taxon>
    </lineage>
</organism>
<dbReference type="EMBL" id="NAQV01000015">
    <property type="protein sequence ID" value="RAN63448.1"/>
    <property type="molecule type" value="Genomic_DNA"/>
</dbReference>
<evidence type="ECO:0000313" key="2">
    <source>
        <dbReference type="EMBL" id="RAN63448.1"/>
    </source>
</evidence>
<dbReference type="AlphaFoldDB" id="A0A328KA47"/>
<dbReference type="Pfam" id="PF09902">
    <property type="entry name" value="DUF2129"/>
    <property type="match status" value="1"/>
</dbReference>
<evidence type="ECO:0000256" key="1">
    <source>
        <dbReference type="ARBA" id="ARBA00022490"/>
    </source>
</evidence>
<proteinExistence type="predicted"/>
<dbReference type="Proteomes" id="UP000249099">
    <property type="component" value="Unassembled WGS sequence"/>
</dbReference>
<evidence type="ECO:0000313" key="3">
    <source>
        <dbReference type="Proteomes" id="UP000249099"/>
    </source>
</evidence>
<reference evidence="2 3" key="1">
    <citation type="submission" date="2017-03" db="EMBL/GenBank/DDBJ databases">
        <title>wgs assembly of Dolosigranulum pigrum KPL CDC strains.</title>
        <authorList>
            <person name="Brugger S.D."/>
            <person name="Pettigrew M."/>
            <person name="Kong Y."/>
            <person name="Lemon K.P."/>
        </authorList>
    </citation>
    <scope>NUCLEOTIDE SEQUENCE [LARGE SCALE GENOMIC DNA]</scope>
    <source>
        <strain evidence="2 3">KPL1931_CDC4294-98</strain>
    </source>
</reference>
<protein>
    <submittedName>
        <fullName evidence="2">Uncharacterized protein</fullName>
    </submittedName>
</protein>